<comment type="caution">
    <text evidence="4">The sequence shown here is derived from an EMBL/GenBank/DDBJ whole genome shotgun (WGS) entry which is preliminary data.</text>
</comment>
<accession>I0ZA60</accession>
<evidence type="ECO:0000256" key="1">
    <source>
        <dbReference type="ARBA" id="ARBA00010088"/>
    </source>
</evidence>
<feature type="domain" description="AB hydrolase-1" evidence="3">
    <location>
        <begin position="37"/>
        <end position="296"/>
    </location>
</feature>
<dbReference type="Pfam" id="PF12697">
    <property type="entry name" value="Abhydrolase_6"/>
    <property type="match status" value="1"/>
</dbReference>
<dbReference type="RefSeq" id="XP_005652073.1">
    <property type="nucleotide sequence ID" value="XM_005652016.1"/>
</dbReference>
<keyword evidence="2" id="KW-0378">Hydrolase</keyword>
<dbReference type="eggNOG" id="KOG2382">
    <property type="taxonomic scope" value="Eukaryota"/>
</dbReference>
<reference evidence="4 5" key="1">
    <citation type="journal article" date="2012" name="Genome Biol.">
        <title>The genome of the polar eukaryotic microalga coccomyxa subellipsoidea reveals traits of cold adaptation.</title>
        <authorList>
            <person name="Blanc G."/>
            <person name="Agarkova I."/>
            <person name="Grimwood J."/>
            <person name="Kuo A."/>
            <person name="Brueggeman A."/>
            <person name="Dunigan D."/>
            <person name="Gurnon J."/>
            <person name="Ladunga I."/>
            <person name="Lindquist E."/>
            <person name="Lucas S."/>
            <person name="Pangilinan J."/>
            <person name="Proschold T."/>
            <person name="Salamov A."/>
            <person name="Schmutz J."/>
            <person name="Weeks D."/>
            <person name="Yamada T."/>
            <person name="Claverie J.M."/>
            <person name="Grigoriev I."/>
            <person name="Van Etten J."/>
            <person name="Lomsadze A."/>
            <person name="Borodovsky M."/>
        </authorList>
    </citation>
    <scope>NUCLEOTIDE SEQUENCE [LARGE SCALE GENOMIC DNA]</scope>
    <source>
        <strain evidence="4 5">C-169</strain>
    </source>
</reference>
<sequence length="311" mass="34154">MSEAEAFASRGFATLAYETVCSKPQQASTQPDKPTALVVHGLLGSGRNWRTFARNLANQAASTSGRPWKMVMVDQRNHGASAGLPLHPPHSIDAAAGDLTRLVQTELGGRMPKAVLGHSLGGKIVLEFLQQSSQEGQMIVWQVWVLDSPVGRWSSEVPTDTDNVINEILNIPLPVPSRRWLYEYMRERGYSEAIQQWLGSNLTPANGGFKWAFDISGAAAMFNSYKHKDYWDLLQHPPAGVEVHIVRAADSDRWGKQELSQLAELEKKTADTPGEGVVKVHVLPDAGHWLHVENPSGLLNMITPHLTDASS</sequence>
<dbReference type="PANTHER" id="PTHR43248">
    <property type="entry name" value="2-SUCCINYL-6-HYDROXY-2,4-CYCLOHEXADIENE-1-CARBOXYLATE SYNTHASE"/>
    <property type="match status" value="1"/>
</dbReference>
<dbReference type="Gene3D" id="3.40.50.1820">
    <property type="entry name" value="alpha/beta hydrolase"/>
    <property type="match status" value="1"/>
</dbReference>
<protein>
    <submittedName>
        <fullName evidence="4">Alpha/beta-hydrolase</fullName>
    </submittedName>
</protein>
<evidence type="ECO:0000256" key="2">
    <source>
        <dbReference type="ARBA" id="ARBA00022801"/>
    </source>
</evidence>
<organism evidence="4 5">
    <name type="scientific">Coccomyxa subellipsoidea (strain C-169)</name>
    <name type="common">Green microalga</name>
    <dbReference type="NCBI Taxonomy" id="574566"/>
    <lineage>
        <taxon>Eukaryota</taxon>
        <taxon>Viridiplantae</taxon>
        <taxon>Chlorophyta</taxon>
        <taxon>core chlorophytes</taxon>
        <taxon>Trebouxiophyceae</taxon>
        <taxon>Trebouxiophyceae incertae sedis</taxon>
        <taxon>Coccomyxaceae</taxon>
        <taxon>Coccomyxa</taxon>
        <taxon>Coccomyxa subellipsoidea</taxon>
    </lineage>
</organism>
<evidence type="ECO:0000259" key="3">
    <source>
        <dbReference type="Pfam" id="PF12697"/>
    </source>
</evidence>
<dbReference type="EMBL" id="AGSI01000001">
    <property type="protein sequence ID" value="EIE27529.1"/>
    <property type="molecule type" value="Genomic_DNA"/>
</dbReference>
<dbReference type="AlphaFoldDB" id="I0ZA60"/>
<dbReference type="InterPro" id="IPR029058">
    <property type="entry name" value="AB_hydrolase_fold"/>
</dbReference>
<evidence type="ECO:0000313" key="5">
    <source>
        <dbReference type="Proteomes" id="UP000007264"/>
    </source>
</evidence>
<dbReference type="PANTHER" id="PTHR43248:SF3">
    <property type="entry name" value="AB HYDROLASE-1 DOMAIN-CONTAINING PROTEIN"/>
    <property type="match status" value="1"/>
</dbReference>
<name>I0ZA60_COCSC</name>
<gene>
    <name evidence="4" type="ORF">COCSUDRAFT_26778</name>
</gene>
<dbReference type="SUPFAM" id="SSF53474">
    <property type="entry name" value="alpha/beta-Hydrolases"/>
    <property type="match status" value="1"/>
</dbReference>
<dbReference type="InterPro" id="IPR051601">
    <property type="entry name" value="Serine_prot/Carboxylest_S33"/>
</dbReference>
<proteinExistence type="inferred from homology"/>
<evidence type="ECO:0000313" key="4">
    <source>
        <dbReference type="EMBL" id="EIE27529.1"/>
    </source>
</evidence>
<keyword evidence="5" id="KW-1185">Reference proteome</keyword>
<dbReference type="GO" id="GO:0016787">
    <property type="term" value="F:hydrolase activity"/>
    <property type="evidence" value="ECO:0007669"/>
    <property type="project" value="UniProtKB-KW"/>
</dbReference>
<dbReference type="OrthoDB" id="8119704at2759"/>
<dbReference type="Proteomes" id="UP000007264">
    <property type="component" value="Unassembled WGS sequence"/>
</dbReference>
<comment type="similarity">
    <text evidence="1">Belongs to the peptidase S33 family.</text>
</comment>
<dbReference type="KEGG" id="csl:COCSUDRAFT_26778"/>
<dbReference type="GeneID" id="17045544"/>
<dbReference type="InterPro" id="IPR000073">
    <property type="entry name" value="AB_hydrolase_1"/>
</dbReference>